<dbReference type="GeneID" id="77805640"/>
<evidence type="ECO:0000313" key="2">
    <source>
        <dbReference type="EMBL" id="WAQ93169.1"/>
    </source>
</evidence>
<sequence length="150" mass="17021">MWSVNLHSHPHPKPTHYLIYYKPLTSLSRSYSNHPTTLIEMCSLLPFLTVLLSVATHLYVASPITQARGVVDQKSLIARGNLPYGIRPIGGYHGGEWKMEQLTISLPDTRQPHIHPSSKSDISNHHRSLHCYSLLDDHPATRAHIKFNCR</sequence>
<keyword evidence="1" id="KW-0472">Membrane</keyword>
<protein>
    <submittedName>
        <fullName evidence="2">Uncharacterized protein</fullName>
    </submittedName>
</protein>
<name>A0ABY7D6C0_9BASI</name>
<proteinExistence type="predicted"/>
<evidence type="ECO:0000256" key="1">
    <source>
        <dbReference type="SAM" id="Phobius"/>
    </source>
</evidence>
<evidence type="ECO:0000313" key="3">
    <source>
        <dbReference type="Proteomes" id="UP001164743"/>
    </source>
</evidence>
<keyword evidence="3" id="KW-1185">Reference proteome</keyword>
<keyword evidence="1" id="KW-1133">Transmembrane helix</keyword>
<dbReference type="Proteomes" id="UP001164743">
    <property type="component" value="Chromosome 18A"/>
</dbReference>
<dbReference type="RefSeq" id="XP_053028724.1">
    <property type="nucleotide sequence ID" value="XM_053164745.1"/>
</dbReference>
<organism evidence="2 3">
    <name type="scientific">Puccinia triticina</name>
    <dbReference type="NCBI Taxonomy" id="208348"/>
    <lineage>
        <taxon>Eukaryota</taxon>
        <taxon>Fungi</taxon>
        <taxon>Dikarya</taxon>
        <taxon>Basidiomycota</taxon>
        <taxon>Pucciniomycotina</taxon>
        <taxon>Pucciniomycetes</taxon>
        <taxon>Pucciniales</taxon>
        <taxon>Pucciniaceae</taxon>
        <taxon>Puccinia</taxon>
    </lineage>
</organism>
<keyword evidence="1" id="KW-0812">Transmembrane</keyword>
<accession>A0ABY7D6C0</accession>
<feature type="transmembrane region" description="Helical" evidence="1">
    <location>
        <begin position="38"/>
        <end position="60"/>
    </location>
</feature>
<dbReference type="EMBL" id="CP110438">
    <property type="protein sequence ID" value="WAQ93169.1"/>
    <property type="molecule type" value="Genomic_DNA"/>
</dbReference>
<reference evidence="2" key="1">
    <citation type="submission" date="2022-10" db="EMBL/GenBank/DDBJ databases">
        <title>Puccinia triticina Genome sequencing and assembly.</title>
        <authorList>
            <person name="Li C."/>
        </authorList>
    </citation>
    <scope>NUCLEOTIDE SEQUENCE</scope>
    <source>
        <strain evidence="2">Pt15</strain>
    </source>
</reference>
<gene>
    <name evidence="2" type="ORF">PtA15_18A227</name>
</gene>